<proteinExistence type="predicted"/>
<dbReference type="AlphaFoldDB" id="A0A6L2N2M8"/>
<comment type="caution">
    <text evidence="1">The sequence shown here is derived from an EMBL/GenBank/DDBJ whole genome shotgun (WGS) entry which is preliminary data.</text>
</comment>
<protein>
    <submittedName>
        <fullName evidence="1">Ribonuclease H-like domain-containing protein</fullName>
    </submittedName>
</protein>
<accession>A0A6L2N2M8</accession>
<reference evidence="1" key="1">
    <citation type="journal article" date="2019" name="Sci. Rep.">
        <title>Draft genome of Tanacetum cinerariifolium, the natural source of mosquito coil.</title>
        <authorList>
            <person name="Yamashiro T."/>
            <person name="Shiraishi A."/>
            <person name="Satake H."/>
            <person name="Nakayama K."/>
        </authorList>
    </citation>
    <scope>NUCLEOTIDE SEQUENCE</scope>
</reference>
<dbReference type="EMBL" id="BKCJ010008084">
    <property type="protein sequence ID" value="GEU80461.1"/>
    <property type="molecule type" value="Genomic_DNA"/>
</dbReference>
<organism evidence="1">
    <name type="scientific">Tanacetum cinerariifolium</name>
    <name type="common">Dalmatian daisy</name>
    <name type="synonym">Chrysanthemum cinerariifolium</name>
    <dbReference type="NCBI Taxonomy" id="118510"/>
    <lineage>
        <taxon>Eukaryota</taxon>
        <taxon>Viridiplantae</taxon>
        <taxon>Streptophyta</taxon>
        <taxon>Embryophyta</taxon>
        <taxon>Tracheophyta</taxon>
        <taxon>Spermatophyta</taxon>
        <taxon>Magnoliopsida</taxon>
        <taxon>eudicotyledons</taxon>
        <taxon>Gunneridae</taxon>
        <taxon>Pentapetalae</taxon>
        <taxon>asterids</taxon>
        <taxon>campanulids</taxon>
        <taxon>Asterales</taxon>
        <taxon>Asteraceae</taxon>
        <taxon>Asteroideae</taxon>
        <taxon>Anthemideae</taxon>
        <taxon>Anthemidinae</taxon>
        <taxon>Tanacetum</taxon>
    </lineage>
</organism>
<name>A0A6L2N2M8_TANCI</name>
<evidence type="ECO:0000313" key="1">
    <source>
        <dbReference type="EMBL" id="GEU80461.1"/>
    </source>
</evidence>
<gene>
    <name evidence="1" type="ORF">Tci_052439</name>
</gene>
<sequence>MLVRKPPNANVVRSMWLFRHKYLADGSLSRYKAWLVANRSTQKRKYAMEVLEQAHMVSYNLSRTPVDAESKLGPDGDLVSAIYLTTNPVQHQWTKHIEIDVHFVRDMVTRGQVHVFHAISVPTSSLRDCI</sequence>